<gene>
    <name evidence="3" type="primary">NACC1_2</name>
    <name evidence="3" type="ORF">ATANTOWER_014268</name>
</gene>
<evidence type="ECO:0000256" key="1">
    <source>
        <dbReference type="SAM" id="SignalP"/>
    </source>
</evidence>
<dbReference type="Proteomes" id="UP001345963">
    <property type="component" value="Unassembled WGS sequence"/>
</dbReference>
<feature type="domain" description="BEN" evidence="2">
    <location>
        <begin position="20"/>
        <end position="101"/>
    </location>
</feature>
<evidence type="ECO:0000313" key="3">
    <source>
        <dbReference type="EMBL" id="MED6253599.1"/>
    </source>
</evidence>
<reference evidence="3 4" key="1">
    <citation type="submission" date="2021-07" db="EMBL/GenBank/DDBJ databases">
        <authorList>
            <person name="Palmer J.M."/>
        </authorList>
    </citation>
    <scope>NUCLEOTIDE SEQUENCE [LARGE SCALE GENOMIC DNA]</scope>
    <source>
        <strain evidence="3 4">AT_MEX2019</strain>
        <tissue evidence="3">Muscle</tissue>
    </source>
</reference>
<dbReference type="Gene3D" id="1.10.10.2590">
    <property type="entry name" value="BEN domain"/>
    <property type="match status" value="1"/>
</dbReference>
<keyword evidence="4" id="KW-1185">Reference proteome</keyword>
<comment type="caution">
    <text evidence="3">The sequence shown here is derived from an EMBL/GenBank/DDBJ whole genome shotgun (WGS) entry which is preliminary data.</text>
</comment>
<organism evidence="3 4">
    <name type="scientific">Ataeniobius toweri</name>
    <dbReference type="NCBI Taxonomy" id="208326"/>
    <lineage>
        <taxon>Eukaryota</taxon>
        <taxon>Metazoa</taxon>
        <taxon>Chordata</taxon>
        <taxon>Craniata</taxon>
        <taxon>Vertebrata</taxon>
        <taxon>Euteleostomi</taxon>
        <taxon>Actinopterygii</taxon>
        <taxon>Neopterygii</taxon>
        <taxon>Teleostei</taxon>
        <taxon>Neoteleostei</taxon>
        <taxon>Acanthomorphata</taxon>
        <taxon>Ovalentaria</taxon>
        <taxon>Atherinomorphae</taxon>
        <taxon>Cyprinodontiformes</taxon>
        <taxon>Goodeidae</taxon>
        <taxon>Ataeniobius</taxon>
    </lineage>
</organism>
<accession>A0ABU7BW49</accession>
<evidence type="ECO:0000313" key="4">
    <source>
        <dbReference type="Proteomes" id="UP001345963"/>
    </source>
</evidence>
<sequence>MASFVRGWFLTFWHVLLFAGTSVYISRAQLMNCHVSAGTRHKVLLRRLLAAFFDRNTLANSCGTGIRSSTNDPSRKPLDNRVLHAVKCEHPYFVCVPSICL</sequence>
<proteinExistence type="predicted"/>
<protein>
    <submittedName>
        <fullName evidence="3">Nucleus accumbens-associated protein 1</fullName>
    </submittedName>
</protein>
<name>A0ABU7BW49_9TELE</name>
<dbReference type="Pfam" id="PF10523">
    <property type="entry name" value="BEN"/>
    <property type="match status" value="1"/>
</dbReference>
<feature type="signal peptide" evidence="1">
    <location>
        <begin position="1"/>
        <end position="28"/>
    </location>
</feature>
<dbReference type="EMBL" id="JAHUTI010068872">
    <property type="protein sequence ID" value="MED6253599.1"/>
    <property type="molecule type" value="Genomic_DNA"/>
</dbReference>
<keyword evidence="1" id="KW-0732">Signal</keyword>
<feature type="chain" id="PRO_5045765678" evidence="1">
    <location>
        <begin position="29"/>
        <end position="101"/>
    </location>
</feature>
<evidence type="ECO:0000259" key="2">
    <source>
        <dbReference type="PROSITE" id="PS51457"/>
    </source>
</evidence>
<dbReference type="PROSITE" id="PS51457">
    <property type="entry name" value="BEN"/>
    <property type="match status" value="1"/>
</dbReference>
<dbReference type="InterPro" id="IPR018379">
    <property type="entry name" value="BEN_domain"/>
</dbReference>